<sequence>MLDQILDHLARRIHRSKDAILTVFFIPFFLISYSVLAENEQYELVLAGGALKTCSSMTKKQCENDVNIVGGKQQLLFQFSPEARALWINTPQFSQLPEEIKQAFYAIDTNEYSKLAESTISRGEFLDALDAVIESKSGLKDFTRLLSDPAYYALVDFHEVQQIDSKGARLQEKVSVPDNTNAASVDVYNAFVDQARLRLSASNKDKAPNIVVITASSRDHFESADFYEGVFESLNVNVQWLPLSAAWQEAQYLREFDSDICSRMVDLHSKRSLFNRKAVYPDRVAFEKTLCENPSKVIDALTHAQGVFFNGGDQSKTLAALLTPQGLPSEALMVIRKNMQNGQLVVGGTSAGTAVQAGGAVNNNPIPMLTNGIPSAAIKRGVFAYSAPSVRCSETSGCSETVRSDDVTYRAEGGTGLFRQGLLDTHFSERNREVRLIMTALAAQQNFGFGVDETTALMVRQEGESTHFKVIGERGVFVADLRTHDYRQVNTHSGNTRSVGGLAHFWPTGTKVILNRKGFAVSWPANDAKAYAYTDESQWRAAVRANCQADKPFSWQHDNVTYLLQANTATQFSQSPMQCGYANLPFAISHK</sequence>
<proteinExistence type="predicted"/>
<dbReference type="EMBL" id="RPOK01000004">
    <property type="protein sequence ID" value="RPJ65897.1"/>
    <property type="molecule type" value="Genomic_DNA"/>
</dbReference>
<dbReference type="RefSeq" id="WP_124028528.1">
    <property type="nucleotide sequence ID" value="NZ_JBHRSN010000007.1"/>
</dbReference>
<protein>
    <recommendedName>
        <fullName evidence="4">Cyanophycinase</fullName>
    </recommendedName>
</protein>
<gene>
    <name evidence="2" type="ORF">DRW07_13895</name>
</gene>
<dbReference type="PANTHER" id="PTHR36175">
    <property type="entry name" value="CYANOPHYCINASE"/>
    <property type="match status" value="1"/>
</dbReference>
<keyword evidence="1" id="KW-0812">Transmembrane</keyword>
<evidence type="ECO:0000313" key="2">
    <source>
        <dbReference type="EMBL" id="RPJ65897.1"/>
    </source>
</evidence>
<keyword evidence="1" id="KW-1133">Transmembrane helix</keyword>
<keyword evidence="1" id="KW-0472">Membrane</keyword>
<evidence type="ECO:0000313" key="3">
    <source>
        <dbReference type="Proteomes" id="UP000275281"/>
    </source>
</evidence>
<name>A0A3N5XXU5_9ALTE</name>
<accession>A0A3N5XXU5</accession>
<dbReference type="SUPFAM" id="SSF52317">
    <property type="entry name" value="Class I glutamine amidotransferase-like"/>
    <property type="match status" value="1"/>
</dbReference>
<dbReference type="Proteomes" id="UP000275281">
    <property type="component" value="Unassembled WGS sequence"/>
</dbReference>
<dbReference type="PANTHER" id="PTHR36175:SF1">
    <property type="entry name" value="CYANOPHYCINASE"/>
    <property type="match status" value="1"/>
</dbReference>
<evidence type="ECO:0000256" key="1">
    <source>
        <dbReference type="SAM" id="Phobius"/>
    </source>
</evidence>
<dbReference type="CDD" id="cd03145">
    <property type="entry name" value="GAT1_cyanophycinase"/>
    <property type="match status" value="1"/>
</dbReference>
<dbReference type="Gene3D" id="3.40.50.880">
    <property type="match status" value="1"/>
</dbReference>
<reference evidence="2 3" key="1">
    <citation type="submission" date="2018-11" db="EMBL/GenBank/DDBJ databases">
        <authorList>
            <person name="Ye M.-Q."/>
            <person name="Du Z.-J."/>
        </authorList>
    </citation>
    <scope>NUCLEOTIDE SEQUENCE [LARGE SCALE GENOMIC DNA]</scope>
    <source>
        <strain evidence="2 3">U0105</strain>
    </source>
</reference>
<evidence type="ECO:0008006" key="4">
    <source>
        <dbReference type="Google" id="ProtNLM"/>
    </source>
</evidence>
<feature type="transmembrane region" description="Helical" evidence="1">
    <location>
        <begin position="19"/>
        <end position="36"/>
    </location>
</feature>
<dbReference type="InterPro" id="IPR029062">
    <property type="entry name" value="Class_I_gatase-like"/>
</dbReference>
<dbReference type="OrthoDB" id="9799980at2"/>
<dbReference type="AlphaFoldDB" id="A0A3N5XXU5"/>
<comment type="caution">
    <text evidence="2">The sequence shown here is derived from an EMBL/GenBank/DDBJ whole genome shotgun (WGS) entry which is preliminary data.</text>
</comment>
<organism evidence="2 3">
    <name type="scientific">Alteromonas sediminis</name>
    <dbReference type="NCBI Taxonomy" id="2259342"/>
    <lineage>
        <taxon>Bacteria</taxon>
        <taxon>Pseudomonadati</taxon>
        <taxon>Pseudomonadota</taxon>
        <taxon>Gammaproteobacteria</taxon>
        <taxon>Alteromonadales</taxon>
        <taxon>Alteromonadaceae</taxon>
        <taxon>Alteromonas/Salinimonas group</taxon>
        <taxon>Alteromonas</taxon>
    </lineage>
</organism>
<keyword evidence="3" id="KW-1185">Reference proteome</keyword>